<keyword evidence="2" id="KW-1133">Transmembrane helix</keyword>
<evidence type="ECO:0000256" key="1">
    <source>
        <dbReference type="SAM" id="MobiDB-lite"/>
    </source>
</evidence>
<dbReference type="NCBIfam" id="TIGR02123">
    <property type="entry name" value="TRAP_fused"/>
    <property type="match status" value="1"/>
</dbReference>
<reference evidence="4 5" key="1">
    <citation type="submission" date="2019-07" db="EMBL/GenBank/DDBJ databases">
        <title>Whole genome shotgun sequence of Alkalibacillus haloalkaliphilus NBRC 103110.</title>
        <authorList>
            <person name="Hosoyama A."/>
            <person name="Uohara A."/>
            <person name="Ohji S."/>
            <person name="Ichikawa N."/>
        </authorList>
    </citation>
    <scope>NUCLEOTIDE SEQUENCE [LARGE SCALE GENOMIC DNA]</scope>
    <source>
        <strain evidence="4 5">NBRC 103110</strain>
    </source>
</reference>
<evidence type="ECO:0000313" key="4">
    <source>
        <dbReference type="EMBL" id="GEN46958.1"/>
    </source>
</evidence>
<feature type="transmembrane region" description="Helical" evidence="2">
    <location>
        <begin position="440"/>
        <end position="458"/>
    </location>
</feature>
<dbReference type="Pfam" id="PF11874">
    <property type="entry name" value="DUF3394"/>
    <property type="match status" value="1"/>
</dbReference>
<feature type="transmembrane region" description="Helical" evidence="2">
    <location>
        <begin position="592"/>
        <end position="617"/>
    </location>
</feature>
<keyword evidence="2" id="KW-0472">Membrane</keyword>
<organism evidence="4 5">
    <name type="scientific">Alkalibacillus haloalkaliphilus</name>
    <dbReference type="NCBI Taxonomy" id="94136"/>
    <lineage>
        <taxon>Bacteria</taxon>
        <taxon>Bacillati</taxon>
        <taxon>Bacillota</taxon>
        <taxon>Bacilli</taxon>
        <taxon>Bacillales</taxon>
        <taxon>Bacillaceae</taxon>
        <taxon>Alkalibacillus</taxon>
    </lineage>
</organism>
<evidence type="ECO:0000259" key="3">
    <source>
        <dbReference type="Pfam" id="PF06808"/>
    </source>
</evidence>
<dbReference type="InterPro" id="IPR010656">
    <property type="entry name" value="DctM"/>
</dbReference>
<feature type="compositionally biased region" description="Basic and acidic residues" evidence="1">
    <location>
        <begin position="22"/>
        <end position="35"/>
    </location>
</feature>
<feature type="compositionally biased region" description="Low complexity" evidence="1">
    <location>
        <begin position="8"/>
        <end position="18"/>
    </location>
</feature>
<feature type="transmembrane region" description="Helical" evidence="2">
    <location>
        <begin position="109"/>
        <end position="127"/>
    </location>
</feature>
<feature type="transmembrane region" description="Helical" evidence="2">
    <location>
        <begin position="52"/>
        <end position="72"/>
    </location>
</feature>
<feature type="transmembrane region" description="Helical" evidence="2">
    <location>
        <begin position="504"/>
        <end position="524"/>
    </location>
</feature>
<dbReference type="OrthoDB" id="9759894at2"/>
<dbReference type="RefSeq" id="WP_146818223.1">
    <property type="nucleotide sequence ID" value="NZ_BJYA01000020.1"/>
</dbReference>
<sequence>MSRKENNENNQNNEQLNNTSPDTHDNGEKVSEKELLRKYDRESNTRSNIGKWAWVVTFLAIYLTLFHLYTGYYGTLQSQIQGAVHVGTALGLIYLLYPAKKGLHDRGIPWYDVILAFTAIFVGYYKIIFFDEILNARIHGYETLDVLVAILGVVLLLEATRRAVGIPIVIVAGAVILYALYGNFIPTQMMSHSGFSFERVMTDLWYRENAIFGIPVQVSSRFIFLFLLFGVILVHSGIGKFFNDLAFALTGRFTGGTAKAAVSASAMQGMVSGSSIANTVSSGSFTIPMMKRARFRPEFAAAAEASASTGGQLMPPIMGAAAFIMIEYTNTDYATIMLAALIPAMLYFAGIFMGAHYEAKKQGIFGAPKEMLPNTWQLLKTKGYMLLPLIAIVSTLFMGFTPQRAALMGILVAFGVSLISKETRMSVRKIFFVLEQGARVALPVIAAVATAGIIAGVVGMTGLGGKVAAGIIALSNDIQLLALIFTMIACIILGMGLPTTANYVVTATIAAPALINGFGVEVLAAHLFVFYFGIVADITPPVCLAAYAGSGIAKSNPFKSGLTAVKLAIAAFIIPYIFVYNPILVQAGDHSIIMLILAVVTALLGMMGVSSSVMGYFQRKCYVWERFVLIAAGLMLITPNIYIDLAGILMIALVWYLQTRRPDDKQNYEPVSA</sequence>
<dbReference type="AlphaFoldDB" id="A0A511W9D4"/>
<accession>A0A511W9D4</accession>
<feature type="transmembrane region" description="Helical" evidence="2">
    <location>
        <begin position="561"/>
        <end position="580"/>
    </location>
</feature>
<dbReference type="EMBL" id="BJYA01000020">
    <property type="protein sequence ID" value="GEN46958.1"/>
    <property type="molecule type" value="Genomic_DNA"/>
</dbReference>
<feature type="transmembrane region" description="Helical" evidence="2">
    <location>
        <begin position="629"/>
        <end position="657"/>
    </location>
</feature>
<comment type="caution">
    <text evidence="4">The sequence shown here is derived from an EMBL/GenBank/DDBJ whole genome shotgun (WGS) entry which is preliminary data.</text>
</comment>
<dbReference type="InterPro" id="IPR011853">
    <property type="entry name" value="TRAP_DctM-Dct_fused"/>
</dbReference>
<feature type="transmembrane region" description="Helical" evidence="2">
    <location>
        <begin position="478"/>
        <end position="497"/>
    </location>
</feature>
<feature type="transmembrane region" description="Helical" evidence="2">
    <location>
        <begin position="164"/>
        <end position="181"/>
    </location>
</feature>
<feature type="transmembrane region" description="Helical" evidence="2">
    <location>
        <begin position="139"/>
        <end position="157"/>
    </location>
</feature>
<keyword evidence="5" id="KW-1185">Reference proteome</keyword>
<dbReference type="Pfam" id="PF06808">
    <property type="entry name" value="DctM"/>
    <property type="match status" value="1"/>
</dbReference>
<proteinExistence type="predicted"/>
<protein>
    <submittedName>
        <fullName evidence="4">C4-dicarboxylate ABC transporter</fullName>
    </submittedName>
</protein>
<feature type="transmembrane region" description="Helical" evidence="2">
    <location>
        <begin position="336"/>
        <end position="357"/>
    </location>
</feature>
<feature type="transmembrane region" description="Helical" evidence="2">
    <location>
        <begin position="78"/>
        <end position="97"/>
    </location>
</feature>
<feature type="domain" description="TRAP C4-dicarboxylate transport system permease DctM subunit" evidence="3">
    <location>
        <begin position="151"/>
        <end position="585"/>
    </location>
</feature>
<feature type="transmembrane region" description="Helical" evidence="2">
    <location>
        <begin position="222"/>
        <end position="242"/>
    </location>
</feature>
<evidence type="ECO:0000256" key="2">
    <source>
        <dbReference type="SAM" id="Phobius"/>
    </source>
</evidence>
<name>A0A511W9D4_9BACI</name>
<feature type="transmembrane region" description="Helical" evidence="2">
    <location>
        <begin position="404"/>
        <end position="420"/>
    </location>
</feature>
<gene>
    <name evidence="4" type="ORF">AHA02nite_27340</name>
</gene>
<keyword evidence="2" id="KW-0812">Transmembrane</keyword>
<dbReference type="PANTHER" id="PTHR43849">
    <property type="entry name" value="BLL3936 PROTEIN"/>
    <property type="match status" value="1"/>
</dbReference>
<dbReference type="InterPro" id="IPR021814">
    <property type="entry name" value="DUF3394"/>
</dbReference>
<evidence type="ECO:0000313" key="5">
    <source>
        <dbReference type="Proteomes" id="UP000321440"/>
    </source>
</evidence>
<feature type="region of interest" description="Disordered" evidence="1">
    <location>
        <begin position="1"/>
        <end position="35"/>
    </location>
</feature>
<dbReference type="Proteomes" id="UP000321440">
    <property type="component" value="Unassembled WGS sequence"/>
</dbReference>
<dbReference type="PANTHER" id="PTHR43849:SF2">
    <property type="entry name" value="BLL3936 PROTEIN"/>
    <property type="match status" value="1"/>
</dbReference>